<comment type="caution">
    <text evidence="2">The sequence shown here is derived from an EMBL/GenBank/DDBJ whole genome shotgun (WGS) entry which is preliminary data.</text>
</comment>
<organism evidence="2 3">
    <name type="scientific">Zobellia amurskyensis</name>
    <dbReference type="NCBI Taxonomy" id="248905"/>
    <lineage>
        <taxon>Bacteria</taxon>
        <taxon>Pseudomonadati</taxon>
        <taxon>Bacteroidota</taxon>
        <taxon>Flavobacteriia</taxon>
        <taxon>Flavobacteriales</taxon>
        <taxon>Flavobacteriaceae</taxon>
        <taxon>Zobellia</taxon>
    </lineage>
</organism>
<evidence type="ECO:0000313" key="3">
    <source>
        <dbReference type="Proteomes" id="UP000540519"/>
    </source>
</evidence>
<name>A0A7X3D1U5_9FLAO</name>
<dbReference type="Proteomes" id="UP000540519">
    <property type="component" value="Unassembled WGS sequence"/>
</dbReference>
<dbReference type="AlphaFoldDB" id="A0A7X3D1U5"/>
<dbReference type="InterPro" id="IPR024618">
    <property type="entry name" value="DUF3857"/>
</dbReference>
<reference evidence="2 3" key="1">
    <citation type="journal article" date="2019" name="Mar. Drugs">
        <title>Comparative Genomics and CAZyme Genome Repertoires of Marine Zobellia amurskyensis KMM 3526(T) and Zobellia laminariae KMM 3676(T).</title>
        <authorList>
            <person name="Chernysheva N."/>
            <person name="Bystritskaya E."/>
            <person name="Stenkova A."/>
            <person name="Golovkin I."/>
            <person name="Nedashkovskaya O."/>
            <person name="Isaeva M."/>
        </authorList>
    </citation>
    <scope>NUCLEOTIDE SEQUENCE [LARGE SCALE GENOMIC DNA]</scope>
    <source>
        <strain evidence="2 3">KMM 3526</strain>
    </source>
</reference>
<accession>A0A7X3D1U5</accession>
<feature type="domain" description="DUF3857" evidence="1">
    <location>
        <begin position="61"/>
        <end position="190"/>
    </location>
</feature>
<evidence type="ECO:0000259" key="1">
    <source>
        <dbReference type="Pfam" id="PF12969"/>
    </source>
</evidence>
<dbReference type="Pfam" id="PF12969">
    <property type="entry name" value="DUF3857"/>
    <property type="match status" value="1"/>
</dbReference>
<dbReference type="Gene3D" id="2.60.40.3140">
    <property type="match status" value="1"/>
</dbReference>
<dbReference type="Gene3D" id="3.10.620.30">
    <property type="match status" value="1"/>
</dbReference>
<keyword evidence="3" id="KW-1185">Reference proteome</keyword>
<dbReference type="OrthoDB" id="98874at2"/>
<evidence type="ECO:0000313" key="2">
    <source>
        <dbReference type="EMBL" id="MUH35975.1"/>
    </source>
</evidence>
<protein>
    <submittedName>
        <fullName evidence="2">DUF3857 domain-containing protein</fullName>
    </submittedName>
</protein>
<proteinExistence type="predicted"/>
<dbReference type="EMBL" id="RCNR01000013">
    <property type="protein sequence ID" value="MUH35975.1"/>
    <property type="molecule type" value="Genomic_DNA"/>
</dbReference>
<dbReference type="Gene3D" id="2.60.120.1130">
    <property type="match status" value="1"/>
</dbReference>
<sequence length="672" mass="76862">MAFSANAQNFKFGKVSDAELSETFNPNDSSAAATVLYRSKSVRFNYAQGAGFTIITDVFERIKIYNKAGFDYATISQILYRNDSDAESISGLKAYTYSLVNGKVEKSKMEKSAVFTTELSKYRNEEKFTLPNIKEGSVIEYEYKIISPFYYSIDEIVLQYDIPIKKQEITIATPEYFNFKTSMKGYLAVTPKYGAKSGNINLTNKNRTTGGGFDVTSTKYSNQNIDFKINTTDYSMTNVPALKEEPFVNDMNNYRSSVDYELQYIKFPQQLQENYATTWEAVIKKIYESEGFGLQLKSTRYFKEDLEAIKSKTSSPLELIGGIFFHVQNHMNWNNIYGYYVDKGVRTAYKERTGNIADINLILTAMLQEAGLDASPVLVSTRSHGVPMFPTREGFNYVIASVEIDGEMVLLDATNKYARPNLLPTRTLNWFGKKIEKDGSSVSVNLFPSQLSEDKIQMSVKLNENGSLNGKLRHTNRYYNAYLFRNKYANSNEEDYLEKLENRNNGMEISNYEIKNKKDISKPVQESYEFILERQADVIGDKIYFSPLFHLVETENPFKLEERRYPVDFTFPQRDKYLVTITIPDDYEVISKPEDMTIGLIDGIGTFQYKIMGSGQQLQLMVDLKLNQPIIAAEHYSYLKEFFKNLVEKQTEKVVLAKITSNGTTESTGKGR</sequence>
<gene>
    <name evidence="2" type="ORF">D9O36_08990</name>
</gene>